<evidence type="ECO:0000313" key="2">
    <source>
        <dbReference type="Proteomes" id="UP000198412"/>
    </source>
</evidence>
<organism evidence="1 2">
    <name type="scientific">Lutibacter flavus</name>
    <dbReference type="NCBI Taxonomy" id="691689"/>
    <lineage>
        <taxon>Bacteria</taxon>
        <taxon>Pseudomonadati</taxon>
        <taxon>Bacteroidota</taxon>
        <taxon>Flavobacteriia</taxon>
        <taxon>Flavobacteriales</taxon>
        <taxon>Flavobacteriaceae</taxon>
        <taxon>Lutibacter</taxon>
    </lineage>
</organism>
<dbReference type="PROSITE" id="PS51257">
    <property type="entry name" value="PROKAR_LIPOPROTEIN"/>
    <property type="match status" value="1"/>
</dbReference>
<protein>
    <submittedName>
        <fullName evidence="1">Uncharacterized protein</fullName>
    </submittedName>
</protein>
<keyword evidence="2" id="KW-1185">Reference proteome</keyword>
<dbReference type="AlphaFoldDB" id="A0A238Z6H1"/>
<dbReference type="EMBL" id="FZNX01000006">
    <property type="protein sequence ID" value="SNR79075.1"/>
    <property type="molecule type" value="Genomic_DNA"/>
</dbReference>
<sequence>MRMYNLIFRMFFVFIVSTLIFTSCENNDAIEQTVQISEEETITLIESEDISDEMDNIVDDVMFEDFATSGKEVASKDDGNNHGGMPDCATRTVDIVGTTKTVTVDFGEACELPNGHVLSGKIIMVYVYDENSATVVVTITYDGFYFNEVAVEGSNIIVKTRENDNGNPQSIKTINITLTWPDGEIISKEGTKTREWIEGFDTRAWSDNVYLITGSWTSIFKDGTVFSGNIIEALRREMSCRFIVSGIVEIVRGETTGVINFGDGTCDDIAVFTDSEGVETEIVLRRRKMGN</sequence>
<name>A0A238Z6H1_9FLAO</name>
<reference evidence="2" key="1">
    <citation type="submission" date="2017-06" db="EMBL/GenBank/DDBJ databases">
        <authorList>
            <person name="Varghese N."/>
            <person name="Submissions S."/>
        </authorList>
    </citation>
    <scope>NUCLEOTIDE SEQUENCE [LARGE SCALE GENOMIC DNA]</scope>
    <source>
        <strain evidence="2">DSM 27993</strain>
    </source>
</reference>
<accession>A0A238Z6H1</accession>
<gene>
    <name evidence="1" type="ORF">SAMN04488111_3109</name>
</gene>
<proteinExistence type="predicted"/>
<evidence type="ECO:0000313" key="1">
    <source>
        <dbReference type="EMBL" id="SNR79075.1"/>
    </source>
</evidence>
<dbReference type="Proteomes" id="UP000198412">
    <property type="component" value="Unassembled WGS sequence"/>
</dbReference>